<dbReference type="Pfam" id="PF00497">
    <property type="entry name" value="SBP_bac_3"/>
    <property type="match status" value="1"/>
</dbReference>
<dbReference type="InterPro" id="IPR001638">
    <property type="entry name" value="Solute-binding_3/MltF_N"/>
</dbReference>
<dbReference type="Proteomes" id="UP000323300">
    <property type="component" value="Unassembled WGS sequence"/>
</dbReference>
<dbReference type="RefSeq" id="WP_149762343.1">
    <property type="nucleotide sequence ID" value="NZ_BSPE01000060.1"/>
</dbReference>
<evidence type="ECO:0000256" key="3">
    <source>
        <dbReference type="ARBA" id="ARBA00022729"/>
    </source>
</evidence>
<evidence type="ECO:0000256" key="1">
    <source>
        <dbReference type="ARBA" id="ARBA00010333"/>
    </source>
</evidence>
<feature type="domain" description="Solute-binding protein family 3/N-terminal" evidence="5">
    <location>
        <begin position="35"/>
        <end position="264"/>
    </location>
</feature>
<dbReference type="AlphaFoldDB" id="A0A1I4D4N0"/>
<proteinExistence type="inferred from homology"/>
<dbReference type="GO" id="GO:0006865">
    <property type="term" value="P:amino acid transport"/>
    <property type="evidence" value="ECO:0007669"/>
    <property type="project" value="TreeGrafter"/>
</dbReference>
<evidence type="ECO:0000256" key="4">
    <source>
        <dbReference type="SAM" id="SignalP"/>
    </source>
</evidence>
<evidence type="ECO:0000256" key="2">
    <source>
        <dbReference type="ARBA" id="ARBA00022448"/>
    </source>
</evidence>
<keyword evidence="3 4" id="KW-0732">Signal</keyword>
<reference evidence="6 7" key="1">
    <citation type="submission" date="2016-10" db="EMBL/GenBank/DDBJ databases">
        <authorList>
            <person name="Varghese N."/>
            <person name="Submissions S."/>
        </authorList>
    </citation>
    <scope>NUCLEOTIDE SEQUENCE [LARGE SCALE GENOMIC DNA]</scope>
    <source>
        <strain evidence="6 7">DSM 21822</strain>
    </source>
</reference>
<evidence type="ECO:0000259" key="5">
    <source>
        <dbReference type="SMART" id="SM00062"/>
    </source>
</evidence>
<dbReference type="Gene3D" id="3.40.190.10">
    <property type="entry name" value="Periplasmic binding protein-like II"/>
    <property type="match status" value="2"/>
</dbReference>
<gene>
    <name evidence="6" type="ORF">SAMN04488498_1165</name>
</gene>
<keyword evidence="2" id="KW-0813">Transport</keyword>
<dbReference type="SMART" id="SM00062">
    <property type="entry name" value="PBPb"/>
    <property type="match status" value="1"/>
</dbReference>
<organism evidence="6 7">
    <name type="scientific">Neomesorhizobium albiziae</name>
    <dbReference type="NCBI Taxonomy" id="335020"/>
    <lineage>
        <taxon>Bacteria</taxon>
        <taxon>Pseudomonadati</taxon>
        <taxon>Pseudomonadota</taxon>
        <taxon>Alphaproteobacteria</taxon>
        <taxon>Hyphomicrobiales</taxon>
        <taxon>Phyllobacteriaceae</taxon>
        <taxon>Neomesorhizobium</taxon>
    </lineage>
</organism>
<dbReference type="CDD" id="cd13695">
    <property type="entry name" value="PBP2_Mlr3796_like"/>
    <property type="match status" value="1"/>
</dbReference>
<protein>
    <submittedName>
        <fullName evidence="6">Polar amino acid transport system substrate-binding protein</fullName>
    </submittedName>
</protein>
<sequence length="277" mass="30261">MNKHTKTFILCVGSLILGSGAVQADKLADVLARGKLIVGTGSTNPPWHFRDEAGNLAGFDVDVAKIVAKGLFDDAEKVEFVIQASDARIPNVVTDKVDITCQFMTVTAARAQQVAFTLPYYREGVGFLLTKDAKHKTYDELKAAGAAVTVSVLQNVYAEEMVHQALPEAKVDQYESVDLMYQALNSGRADAAATDMSSLKWFMKQNPDKYLDAGYGWNPQTYSCAIKKGDADWLNFVNIALREALSGVEFATYSASFEKWFGEAPPAPKIGFPAELR</sequence>
<dbReference type="GO" id="GO:0030288">
    <property type="term" value="C:outer membrane-bounded periplasmic space"/>
    <property type="evidence" value="ECO:0007669"/>
    <property type="project" value="TreeGrafter"/>
</dbReference>
<dbReference type="SUPFAM" id="SSF53850">
    <property type="entry name" value="Periplasmic binding protein-like II"/>
    <property type="match status" value="1"/>
</dbReference>
<evidence type="ECO:0000313" key="6">
    <source>
        <dbReference type="EMBL" id="SFK88694.1"/>
    </source>
</evidence>
<dbReference type="OrthoDB" id="9768183at2"/>
<dbReference type="GO" id="GO:0005576">
    <property type="term" value="C:extracellular region"/>
    <property type="evidence" value="ECO:0007669"/>
    <property type="project" value="TreeGrafter"/>
</dbReference>
<comment type="similarity">
    <text evidence="1">Belongs to the bacterial solute-binding protein 3 family.</text>
</comment>
<keyword evidence="7" id="KW-1185">Reference proteome</keyword>
<dbReference type="EMBL" id="FOSL01000016">
    <property type="protein sequence ID" value="SFK88694.1"/>
    <property type="molecule type" value="Genomic_DNA"/>
</dbReference>
<dbReference type="PANTHER" id="PTHR30085">
    <property type="entry name" value="AMINO ACID ABC TRANSPORTER PERMEASE"/>
    <property type="match status" value="1"/>
</dbReference>
<accession>A0A1I4D4N0</accession>
<dbReference type="InterPro" id="IPR051455">
    <property type="entry name" value="Bact_solute-bind_prot3"/>
</dbReference>
<feature type="chain" id="PRO_5009302620" evidence="4">
    <location>
        <begin position="25"/>
        <end position="277"/>
    </location>
</feature>
<feature type="signal peptide" evidence="4">
    <location>
        <begin position="1"/>
        <end position="24"/>
    </location>
</feature>
<dbReference type="PANTHER" id="PTHR30085:SF6">
    <property type="entry name" value="ABC TRANSPORTER GLUTAMINE-BINDING PROTEIN GLNH"/>
    <property type="match status" value="1"/>
</dbReference>
<name>A0A1I4D4N0_9HYPH</name>
<evidence type="ECO:0000313" key="7">
    <source>
        <dbReference type="Proteomes" id="UP000323300"/>
    </source>
</evidence>